<keyword evidence="2" id="KW-1185">Reference proteome</keyword>
<dbReference type="OrthoDB" id="1903104at2759"/>
<dbReference type="GO" id="GO:0005634">
    <property type="term" value="C:nucleus"/>
    <property type="evidence" value="ECO:0007669"/>
    <property type="project" value="TreeGrafter"/>
</dbReference>
<reference evidence="1" key="1">
    <citation type="submission" date="2021-03" db="EMBL/GenBank/DDBJ databases">
        <authorList>
            <person name="Li Z."/>
            <person name="Yang C."/>
        </authorList>
    </citation>
    <scope>NUCLEOTIDE SEQUENCE</scope>
    <source>
        <strain evidence="1">Dzin_1.0</strain>
        <tissue evidence="1">Leaf</tissue>
    </source>
</reference>
<accession>A0A9D5C1K7</accession>
<evidence type="ECO:0000313" key="2">
    <source>
        <dbReference type="Proteomes" id="UP001085076"/>
    </source>
</evidence>
<gene>
    <name evidence="1" type="ORF">J5N97_025988</name>
</gene>
<dbReference type="AlphaFoldDB" id="A0A9D5C1K7"/>
<reference evidence="1" key="2">
    <citation type="journal article" date="2022" name="Hortic Res">
        <title>The genome of Dioscorea zingiberensis sheds light on the biosynthesis, origin and evolution of the medicinally important diosgenin saponins.</title>
        <authorList>
            <person name="Li Y."/>
            <person name="Tan C."/>
            <person name="Li Z."/>
            <person name="Guo J."/>
            <person name="Li S."/>
            <person name="Chen X."/>
            <person name="Wang C."/>
            <person name="Dai X."/>
            <person name="Yang H."/>
            <person name="Song W."/>
            <person name="Hou L."/>
            <person name="Xu J."/>
            <person name="Tong Z."/>
            <person name="Xu A."/>
            <person name="Yuan X."/>
            <person name="Wang W."/>
            <person name="Yang Q."/>
            <person name="Chen L."/>
            <person name="Sun Z."/>
            <person name="Wang K."/>
            <person name="Pan B."/>
            <person name="Chen J."/>
            <person name="Bao Y."/>
            <person name="Liu F."/>
            <person name="Qi X."/>
            <person name="Gang D.R."/>
            <person name="Wen J."/>
            <person name="Li J."/>
        </authorList>
    </citation>
    <scope>NUCLEOTIDE SEQUENCE</scope>
    <source>
        <strain evidence="1">Dzin_1.0</strain>
    </source>
</reference>
<proteinExistence type="predicted"/>
<comment type="caution">
    <text evidence="1">The sequence shown here is derived from an EMBL/GenBank/DDBJ whole genome shotgun (WGS) entry which is preliminary data.</text>
</comment>
<dbReference type="EMBL" id="JAGGNH010000008">
    <property type="protein sequence ID" value="KAJ0964850.1"/>
    <property type="molecule type" value="Genomic_DNA"/>
</dbReference>
<organism evidence="1 2">
    <name type="scientific">Dioscorea zingiberensis</name>
    <dbReference type="NCBI Taxonomy" id="325984"/>
    <lineage>
        <taxon>Eukaryota</taxon>
        <taxon>Viridiplantae</taxon>
        <taxon>Streptophyta</taxon>
        <taxon>Embryophyta</taxon>
        <taxon>Tracheophyta</taxon>
        <taxon>Spermatophyta</taxon>
        <taxon>Magnoliopsida</taxon>
        <taxon>Liliopsida</taxon>
        <taxon>Dioscoreales</taxon>
        <taxon>Dioscoreaceae</taxon>
        <taxon>Dioscorea</taxon>
    </lineage>
</organism>
<dbReference type="GO" id="GO:0003682">
    <property type="term" value="F:chromatin binding"/>
    <property type="evidence" value="ECO:0007669"/>
    <property type="project" value="TreeGrafter"/>
</dbReference>
<dbReference type="GO" id="GO:0000977">
    <property type="term" value="F:RNA polymerase II transcription regulatory region sequence-specific DNA binding"/>
    <property type="evidence" value="ECO:0007669"/>
    <property type="project" value="TreeGrafter"/>
</dbReference>
<sequence>MPPSPENPTVSICKISTIHGDHRGIQKSKLVPTSEVSCLTRVGSIKNDEEWINKRELKMFKNILLKKLPSTSREFFATGLLYGSSVKYVQHKHKLNNLQGVVKDCGILCFCASCKGFTVVNRINLGCMQPTPKNAYKITFTWRMLTSQNFKVPLVTMEKHTKQCDECGGLSDILQGEWYCQHCTKMLQREMGAKGNDNAHVTEKVANIDPTKQIQKFSEQGVHVLSVKGPYIGGCVICRFVTYRYSFVI</sequence>
<dbReference type="GO" id="GO:0042393">
    <property type="term" value="F:histone binding"/>
    <property type="evidence" value="ECO:0007669"/>
    <property type="project" value="TreeGrafter"/>
</dbReference>
<evidence type="ECO:0000313" key="1">
    <source>
        <dbReference type="EMBL" id="KAJ0964850.1"/>
    </source>
</evidence>
<dbReference type="GO" id="GO:0045944">
    <property type="term" value="P:positive regulation of transcription by RNA polymerase II"/>
    <property type="evidence" value="ECO:0007669"/>
    <property type="project" value="TreeGrafter"/>
</dbReference>
<protein>
    <submittedName>
        <fullName evidence="1">Uncharacterized protein</fullName>
    </submittedName>
</protein>
<dbReference type="PANTHER" id="PTHR47025">
    <property type="entry name" value="AUTOIMMUNE REGULATOR"/>
    <property type="match status" value="1"/>
</dbReference>
<name>A0A9D5C1K7_9LILI</name>
<dbReference type="PANTHER" id="PTHR47025:SF2">
    <property type="entry name" value="AUTOIMMUNE REGULATOR"/>
    <property type="match status" value="1"/>
</dbReference>
<dbReference type="Proteomes" id="UP001085076">
    <property type="component" value="Miscellaneous, Linkage group lg08"/>
</dbReference>